<feature type="domain" description="AN1-type" evidence="7">
    <location>
        <begin position="94"/>
        <end position="140"/>
    </location>
</feature>
<dbReference type="PANTHER" id="PTHR10634">
    <property type="entry name" value="AN1-TYPE ZINC FINGER PROTEIN"/>
    <property type="match status" value="1"/>
</dbReference>
<evidence type="ECO:0000256" key="5">
    <source>
        <dbReference type="PROSITE-ProRule" id="PRU00449"/>
    </source>
</evidence>
<reference evidence="8" key="2">
    <citation type="journal article" date="2024" name="Plant">
        <title>Genomic evolution and insights into agronomic trait innovations of Sesamum species.</title>
        <authorList>
            <person name="Miao H."/>
            <person name="Wang L."/>
            <person name="Qu L."/>
            <person name="Liu H."/>
            <person name="Sun Y."/>
            <person name="Le M."/>
            <person name="Wang Q."/>
            <person name="Wei S."/>
            <person name="Zheng Y."/>
            <person name="Lin W."/>
            <person name="Duan Y."/>
            <person name="Cao H."/>
            <person name="Xiong S."/>
            <person name="Wang X."/>
            <person name="Wei L."/>
            <person name="Li C."/>
            <person name="Ma Q."/>
            <person name="Ju M."/>
            <person name="Zhao R."/>
            <person name="Li G."/>
            <person name="Mu C."/>
            <person name="Tian Q."/>
            <person name="Mei H."/>
            <person name="Zhang T."/>
            <person name="Gao T."/>
            <person name="Zhang H."/>
        </authorList>
    </citation>
    <scope>NUCLEOTIDE SEQUENCE</scope>
    <source>
        <strain evidence="8">G02</strain>
    </source>
</reference>
<protein>
    <submittedName>
        <fullName evidence="8">Zinc finger A20 and AN1 domain-containing stress-associated protein 5</fullName>
    </submittedName>
</protein>
<name>A0AAW2KCQ1_SESRA</name>
<dbReference type="InterPro" id="IPR035896">
    <property type="entry name" value="AN1-like_Znf"/>
</dbReference>
<dbReference type="SMART" id="SM00259">
    <property type="entry name" value="ZnF_A20"/>
    <property type="match status" value="1"/>
</dbReference>
<dbReference type="Pfam" id="PF01754">
    <property type="entry name" value="zf-A20"/>
    <property type="match status" value="1"/>
</dbReference>
<keyword evidence="3 5" id="KW-0863">Zinc-finger</keyword>
<dbReference type="SUPFAM" id="SSF57716">
    <property type="entry name" value="Glucocorticoid receptor-like (DNA-binding domain)"/>
    <property type="match status" value="1"/>
</dbReference>
<evidence type="ECO:0000256" key="1">
    <source>
        <dbReference type="ARBA" id="ARBA00003732"/>
    </source>
</evidence>
<dbReference type="EMBL" id="JACGWJ010000029">
    <property type="protein sequence ID" value="KAL0304168.1"/>
    <property type="molecule type" value="Genomic_DNA"/>
</dbReference>
<dbReference type="InterPro" id="IPR002653">
    <property type="entry name" value="Znf_A20"/>
</dbReference>
<evidence type="ECO:0000256" key="2">
    <source>
        <dbReference type="ARBA" id="ARBA00022723"/>
    </source>
</evidence>
<reference evidence="8" key="1">
    <citation type="submission" date="2020-06" db="EMBL/GenBank/DDBJ databases">
        <authorList>
            <person name="Li T."/>
            <person name="Hu X."/>
            <person name="Zhang T."/>
            <person name="Song X."/>
            <person name="Zhang H."/>
            <person name="Dai N."/>
            <person name="Sheng W."/>
            <person name="Hou X."/>
            <person name="Wei L."/>
        </authorList>
    </citation>
    <scope>NUCLEOTIDE SEQUENCE</scope>
    <source>
        <strain evidence="8">G02</strain>
        <tissue evidence="8">Leaf</tissue>
    </source>
</reference>
<dbReference type="Gene3D" id="4.10.1110.10">
    <property type="entry name" value="AN1-like Zinc finger"/>
    <property type="match status" value="1"/>
</dbReference>
<dbReference type="FunFam" id="4.10.1110.10:FF:000001">
    <property type="entry name" value="Zinc finger AN1-type containing 6"/>
    <property type="match status" value="1"/>
</dbReference>
<dbReference type="PROSITE" id="PS51036">
    <property type="entry name" value="ZF_A20"/>
    <property type="match status" value="1"/>
</dbReference>
<dbReference type="Gene3D" id="1.20.5.4770">
    <property type="match status" value="1"/>
</dbReference>
<dbReference type="PANTHER" id="PTHR10634:SF98">
    <property type="entry name" value="ZINC FINGER A20 AND AN1 DOMAIN-CONTAINING STRESS-ASSOCIATED PROTEIN 3"/>
    <property type="match status" value="1"/>
</dbReference>
<keyword evidence="4" id="KW-0862">Zinc</keyword>
<dbReference type="GO" id="GO:0003677">
    <property type="term" value="F:DNA binding"/>
    <property type="evidence" value="ECO:0007669"/>
    <property type="project" value="InterPro"/>
</dbReference>
<evidence type="ECO:0000256" key="4">
    <source>
        <dbReference type="ARBA" id="ARBA00022833"/>
    </source>
</evidence>
<comment type="function">
    <text evidence="1">May be involved in environmental stress response.</text>
</comment>
<sequence>MDSYTDNNGMSCGGWHPAEPPRLCSRGCGFFGSEENRGFCSKCYRDYLKETMAKSEAGVIKSAQLGIDKPIDVSSSAKITEIDSDNPSVSAPPVVIKSRCGLCRKKVGLLGFECRCGGTFCGRHRYPEAHPCSFDFKSAGKIAIERENPVCKGDKIRDKV</sequence>
<organism evidence="8">
    <name type="scientific">Sesamum radiatum</name>
    <name type="common">Black benniseed</name>
    <dbReference type="NCBI Taxonomy" id="300843"/>
    <lineage>
        <taxon>Eukaryota</taxon>
        <taxon>Viridiplantae</taxon>
        <taxon>Streptophyta</taxon>
        <taxon>Embryophyta</taxon>
        <taxon>Tracheophyta</taxon>
        <taxon>Spermatophyta</taxon>
        <taxon>Magnoliopsida</taxon>
        <taxon>eudicotyledons</taxon>
        <taxon>Gunneridae</taxon>
        <taxon>Pentapetalae</taxon>
        <taxon>asterids</taxon>
        <taxon>lamiids</taxon>
        <taxon>Lamiales</taxon>
        <taxon>Pedaliaceae</taxon>
        <taxon>Sesamum</taxon>
    </lineage>
</organism>
<dbReference type="GO" id="GO:0008270">
    <property type="term" value="F:zinc ion binding"/>
    <property type="evidence" value="ECO:0007669"/>
    <property type="project" value="UniProtKB-KW"/>
</dbReference>
<evidence type="ECO:0000313" key="8">
    <source>
        <dbReference type="EMBL" id="KAL0304168.1"/>
    </source>
</evidence>
<proteinExistence type="predicted"/>
<evidence type="ECO:0000256" key="3">
    <source>
        <dbReference type="ARBA" id="ARBA00022771"/>
    </source>
</evidence>
<feature type="domain" description="A20-type" evidence="6">
    <location>
        <begin position="18"/>
        <end position="52"/>
    </location>
</feature>
<dbReference type="AlphaFoldDB" id="A0AAW2KCQ1"/>
<gene>
    <name evidence="8" type="ORF">Sradi_6284900</name>
</gene>
<dbReference type="InterPro" id="IPR000058">
    <property type="entry name" value="Znf_AN1"/>
</dbReference>
<evidence type="ECO:0000259" key="6">
    <source>
        <dbReference type="PROSITE" id="PS51036"/>
    </source>
</evidence>
<accession>A0AAW2KCQ1</accession>
<dbReference type="Pfam" id="PF01428">
    <property type="entry name" value="zf-AN1"/>
    <property type="match status" value="1"/>
</dbReference>
<evidence type="ECO:0000259" key="7">
    <source>
        <dbReference type="PROSITE" id="PS51039"/>
    </source>
</evidence>
<comment type="caution">
    <text evidence="8">The sequence shown here is derived from an EMBL/GenBank/DDBJ whole genome shotgun (WGS) entry which is preliminary data.</text>
</comment>
<dbReference type="SMART" id="SM00154">
    <property type="entry name" value="ZnF_AN1"/>
    <property type="match status" value="1"/>
</dbReference>
<dbReference type="InterPro" id="IPR050652">
    <property type="entry name" value="AN1_A20_ZnFinger"/>
</dbReference>
<dbReference type="PROSITE" id="PS51039">
    <property type="entry name" value="ZF_AN1"/>
    <property type="match status" value="1"/>
</dbReference>
<dbReference type="SUPFAM" id="SSF118310">
    <property type="entry name" value="AN1-like Zinc finger"/>
    <property type="match status" value="1"/>
</dbReference>
<keyword evidence="2" id="KW-0479">Metal-binding</keyword>